<feature type="binding site" evidence="11">
    <location>
        <begin position="16"/>
        <end position="19"/>
    </location>
    <ligand>
        <name>substrate</name>
    </ligand>
</feature>
<feature type="binding site" evidence="11">
    <location>
        <position position="134"/>
    </location>
    <ligand>
        <name>substrate</name>
    </ligand>
</feature>
<feature type="binding site" evidence="13">
    <location>
        <position position="134"/>
    </location>
    <ligand>
        <name>Mg(2+)</name>
        <dbReference type="ChEBI" id="CHEBI:18420"/>
    </ligand>
</feature>
<feature type="active site" description="Proton donor" evidence="10">
    <location>
        <position position="10"/>
    </location>
</feature>
<dbReference type="NCBIfam" id="TIGR01656">
    <property type="entry name" value="Histidinol-ppas"/>
    <property type="match status" value="1"/>
</dbReference>
<evidence type="ECO:0000256" key="5">
    <source>
        <dbReference type="ARBA" id="ARBA00022833"/>
    </source>
</evidence>
<comment type="similarity">
    <text evidence="8 9">Belongs to the gmhB family.</text>
</comment>
<dbReference type="Pfam" id="PF13242">
    <property type="entry name" value="Hydrolase_like"/>
    <property type="match status" value="1"/>
</dbReference>
<keyword evidence="3 13" id="KW-0479">Metal-binding</keyword>
<feature type="active site" description="Nucleophile" evidence="10">
    <location>
        <position position="8"/>
    </location>
</feature>
<dbReference type="SUPFAM" id="SSF56784">
    <property type="entry name" value="HAD-like"/>
    <property type="match status" value="1"/>
</dbReference>
<comment type="cofactor">
    <cofactor evidence="13">
        <name>Mg(2+)</name>
        <dbReference type="ChEBI" id="CHEBI:18420"/>
    </cofactor>
</comment>
<dbReference type="PANTHER" id="PTHR42891:SF1">
    <property type="entry name" value="D-GLYCERO-BETA-D-MANNO-HEPTOSE-1,7-BISPHOSPHATE 7-PHOSPHATASE"/>
    <property type="match status" value="1"/>
</dbReference>
<dbReference type="InterPro" id="IPR023214">
    <property type="entry name" value="HAD_sf"/>
</dbReference>
<dbReference type="GO" id="GO:0005975">
    <property type="term" value="P:carbohydrate metabolic process"/>
    <property type="evidence" value="ECO:0007669"/>
    <property type="project" value="InterPro"/>
</dbReference>
<evidence type="ECO:0000256" key="7">
    <source>
        <dbReference type="ARBA" id="ARBA00031828"/>
    </source>
</evidence>
<name>A4C7C8_9GAMM</name>
<feature type="binding site" evidence="13">
    <location>
        <position position="133"/>
    </location>
    <ligand>
        <name>Mg(2+)</name>
        <dbReference type="ChEBI" id="CHEBI:18420"/>
    </ligand>
</feature>
<dbReference type="STRING" id="87626.PTD2_13719"/>
<feature type="site" description="Stabilizes the phosphoryl group" evidence="12">
    <location>
        <position position="50"/>
    </location>
</feature>
<proteinExistence type="inferred from homology"/>
<dbReference type="RefSeq" id="WP_009837755.1">
    <property type="nucleotide sequence ID" value="NZ_AAOH01000002.1"/>
</dbReference>
<feature type="binding site" evidence="13">
    <location>
        <position position="8"/>
    </location>
    <ligand>
        <name>Mg(2+)</name>
        <dbReference type="ChEBI" id="CHEBI:18420"/>
    </ligand>
</feature>
<dbReference type="EC" id="3.1.3.-" evidence="9"/>
<feature type="binding site" evidence="11">
    <location>
        <begin position="107"/>
        <end position="108"/>
    </location>
    <ligand>
        <name>substrate</name>
    </ligand>
</feature>
<dbReference type="eggNOG" id="COG0241">
    <property type="taxonomic scope" value="Bacteria"/>
</dbReference>
<dbReference type="FunFam" id="3.40.50.1000:FF:000037">
    <property type="entry name" value="D,D-heptose 1,7-bisphosphate phosphatase"/>
    <property type="match status" value="1"/>
</dbReference>
<comment type="cofactor">
    <cofactor evidence="13">
        <name>Zn(2+)</name>
        <dbReference type="ChEBI" id="CHEBI:29105"/>
    </cofactor>
</comment>
<keyword evidence="6 9" id="KW-0119">Carbohydrate metabolism</keyword>
<dbReference type="AlphaFoldDB" id="A4C7C8"/>
<dbReference type="PIRSF" id="PIRSF004682">
    <property type="entry name" value="GmhB"/>
    <property type="match status" value="1"/>
</dbReference>
<feature type="binding site" evidence="13">
    <location>
        <position position="91"/>
    </location>
    <ligand>
        <name>Zn(2+)</name>
        <dbReference type="ChEBI" id="CHEBI:29105"/>
    </ligand>
</feature>
<accession>A4C7C8</accession>
<dbReference type="NCBIfam" id="TIGR01662">
    <property type="entry name" value="HAD-SF-IIIA"/>
    <property type="match status" value="1"/>
</dbReference>
<evidence type="ECO:0000256" key="13">
    <source>
        <dbReference type="PIRSR" id="PIRSR004682-4"/>
    </source>
</evidence>
<dbReference type="Proteomes" id="UP000006201">
    <property type="component" value="Unassembled WGS sequence"/>
</dbReference>
<dbReference type="GO" id="GO:0016791">
    <property type="term" value="F:phosphatase activity"/>
    <property type="evidence" value="ECO:0007669"/>
    <property type="project" value="InterPro"/>
</dbReference>
<dbReference type="PANTHER" id="PTHR42891">
    <property type="entry name" value="D-GLYCERO-BETA-D-MANNO-HEPTOSE-1,7-BISPHOSPHATE 7-PHOSPHATASE"/>
    <property type="match status" value="1"/>
</dbReference>
<dbReference type="NCBIfam" id="NF006506">
    <property type="entry name" value="PRK08942.1"/>
    <property type="match status" value="1"/>
</dbReference>
<feature type="binding site" evidence="11">
    <location>
        <begin position="8"/>
        <end position="10"/>
    </location>
    <ligand>
        <name>substrate</name>
    </ligand>
</feature>
<evidence type="ECO:0000313" key="15">
    <source>
        <dbReference type="Proteomes" id="UP000006201"/>
    </source>
</evidence>
<feature type="binding site" evidence="11">
    <location>
        <begin position="50"/>
        <end position="53"/>
    </location>
    <ligand>
        <name>substrate</name>
    </ligand>
</feature>
<evidence type="ECO:0000256" key="11">
    <source>
        <dbReference type="PIRSR" id="PIRSR004682-2"/>
    </source>
</evidence>
<reference evidence="14 15" key="1">
    <citation type="submission" date="2006-02" db="EMBL/GenBank/DDBJ databases">
        <authorList>
            <person name="Moran M.A."/>
            <person name="Kjelleberg S."/>
            <person name="Egan S."/>
            <person name="Saunders N."/>
            <person name="Thomas T."/>
            <person name="Ferriera S."/>
            <person name="Johnson J."/>
            <person name="Kravitz S."/>
            <person name="Halpern A."/>
            <person name="Remington K."/>
            <person name="Beeson K."/>
            <person name="Tran B."/>
            <person name="Rogers Y.-H."/>
            <person name="Friedman R."/>
            <person name="Venter J.C."/>
        </authorList>
    </citation>
    <scope>NUCLEOTIDE SEQUENCE [LARGE SCALE GENOMIC DNA]</scope>
    <source>
        <strain evidence="14 15">D2</strain>
    </source>
</reference>
<keyword evidence="15" id="KW-1185">Reference proteome</keyword>
<evidence type="ECO:0000256" key="10">
    <source>
        <dbReference type="PIRSR" id="PIRSR004682-1"/>
    </source>
</evidence>
<dbReference type="NCBIfam" id="TIGR00213">
    <property type="entry name" value="GmhB_yaeD"/>
    <property type="match status" value="1"/>
</dbReference>
<dbReference type="InterPro" id="IPR004446">
    <property type="entry name" value="Heptose_bisP_phosphatase"/>
</dbReference>
<dbReference type="GO" id="GO:0005737">
    <property type="term" value="C:cytoplasm"/>
    <property type="evidence" value="ECO:0007669"/>
    <property type="project" value="UniProtKB-SubCell"/>
</dbReference>
<evidence type="ECO:0000256" key="4">
    <source>
        <dbReference type="ARBA" id="ARBA00022801"/>
    </source>
</evidence>
<keyword evidence="4 9" id="KW-0378">Hydrolase</keyword>
<comment type="subcellular location">
    <subcellularLocation>
        <location evidence="1 9">Cytoplasm</location>
    </subcellularLocation>
</comment>
<feature type="site" description="Contributes to substrate recognition" evidence="12">
    <location>
        <position position="107"/>
    </location>
</feature>
<dbReference type="InterPro" id="IPR006549">
    <property type="entry name" value="HAD-SF_hydro_IIIA"/>
</dbReference>
<feature type="binding site" evidence="13">
    <location>
        <position position="104"/>
    </location>
    <ligand>
        <name>Zn(2+)</name>
        <dbReference type="ChEBI" id="CHEBI:29105"/>
    </ligand>
</feature>
<evidence type="ECO:0000256" key="12">
    <source>
        <dbReference type="PIRSR" id="PIRSR004682-3"/>
    </source>
</evidence>
<keyword evidence="2 9" id="KW-0963">Cytoplasm</keyword>
<evidence type="ECO:0000256" key="2">
    <source>
        <dbReference type="ARBA" id="ARBA00022490"/>
    </source>
</evidence>
<dbReference type="EMBL" id="AAOH01000002">
    <property type="protein sequence ID" value="EAR29882.1"/>
    <property type="molecule type" value="Genomic_DNA"/>
</dbReference>
<dbReference type="Gene3D" id="3.40.50.1000">
    <property type="entry name" value="HAD superfamily/HAD-like"/>
    <property type="match status" value="1"/>
</dbReference>
<dbReference type="CDD" id="cd07503">
    <property type="entry name" value="HAD_HisB-N"/>
    <property type="match status" value="1"/>
</dbReference>
<dbReference type="OrthoDB" id="9781367at2"/>
<keyword evidence="13" id="KW-0460">Magnesium</keyword>
<evidence type="ECO:0000256" key="9">
    <source>
        <dbReference type="PIRNR" id="PIRNR004682"/>
    </source>
</evidence>
<comment type="caution">
    <text evidence="14">The sequence shown here is derived from an EMBL/GenBank/DDBJ whole genome shotgun (WGS) entry which is preliminary data.</text>
</comment>
<dbReference type="GO" id="GO:0046872">
    <property type="term" value="F:metal ion binding"/>
    <property type="evidence" value="ECO:0007669"/>
    <property type="project" value="UniProtKB-KW"/>
</dbReference>
<feature type="binding site" evidence="13">
    <location>
        <position position="89"/>
    </location>
    <ligand>
        <name>Zn(2+)</name>
        <dbReference type="ChEBI" id="CHEBI:29105"/>
    </ligand>
</feature>
<evidence type="ECO:0000256" key="8">
    <source>
        <dbReference type="ARBA" id="ARBA00061616"/>
    </source>
</evidence>
<evidence type="ECO:0000313" key="14">
    <source>
        <dbReference type="EMBL" id="EAR29882.1"/>
    </source>
</evidence>
<gene>
    <name evidence="14" type="ORF">PTD2_13719</name>
</gene>
<dbReference type="InterPro" id="IPR006543">
    <property type="entry name" value="Histidinol-phos"/>
</dbReference>
<organism evidence="14 15">
    <name type="scientific">Pseudoalteromonas tunicata D2</name>
    <dbReference type="NCBI Taxonomy" id="87626"/>
    <lineage>
        <taxon>Bacteria</taxon>
        <taxon>Pseudomonadati</taxon>
        <taxon>Pseudomonadota</taxon>
        <taxon>Gammaproteobacteria</taxon>
        <taxon>Alteromonadales</taxon>
        <taxon>Pseudoalteromonadaceae</taxon>
        <taxon>Pseudoalteromonas</taxon>
    </lineage>
</organism>
<dbReference type="HOGENOM" id="CLU_085077_3_0_6"/>
<evidence type="ECO:0000256" key="1">
    <source>
        <dbReference type="ARBA" id="ARBA00004496"/>
    </source>
</evidence>
<dbReference type="InterPro" id="IPR036412">
    <property type="entry name" value="HAD-like_sf"/>
</dbReference>
<evidence type="ECO:0000256" key="3">
    <source>
        <dbReference type="ARBA" id="ARBA00022723"/>
    </source>
</evidence>
<sequence>MNKAIFLDRDGVINVDHAYVHKIDQFEFVAGVFEACRHFVALGYKLVVVTNQSGIGRGYYSESDFATLTDWMTLQFEREGAPLAGVYFCPHHPKNAQGMYQTDCECRKPAPGMLAQAISEHQIDVTQSIMIGDKWSDIEAGQRAGVARCILIQSQYSSDEQAIAQPDIEIWSSLAQGVDKIS</sequence>
<feature type="binding site" evidence="13">
    <location>
        <position position="10"/>
    </location>
    <ligand>
        <name>Mg(2+)</name>
        <dbReference type="ChEBI" id="CHEBI:18420"/>
    </ligand>
</feature>
<feature type="binding site" evidence="13">
    <location>
        <position position="106"/>
    </location>
    <ligand>
        <name>Zn(2+)</name>
        <dbReference type="ChEBI" id="CHEBI:29105"/>
    </ligand>
</feature>
<keyword evidence="5 13" id="KW-0862">Zinc</keyword>
<evidence type="ECO:0000256" key="6">
    <source>
        <dbReference type="ARBA" id="ARBA00023277"/>
    </source>
</evidence>
<feature type="site" description="Stabilizes the phosphoryl group" evidence="12">
    <location>
        <position position="108"/>
    </location>
</feature>
<protein>
    <recommendedName>
        <fullName evidence="7 9">D,D-heptose 1,7-bisphosphate phosphatase</fullName>
        <ecNumber evidence="9">3.1.3.-</ecNumber>
    </recommendedName>
</protein>